<dbReference type="InterPro" id="IPR011990">
    <property type="entry name" value="TPR-like_helical_dom_sf"/>
</dbReference>
<dbReference type="Pfam" id="PF14020">
    <property type="entry name" value="DUF4236"/>
    <property type="match status" value="1"/>
</dbReference>
<sequence length="341" mass="36484">MGFRIRKSFTVVPGVRVTVTPRSVGVSAGVRGARVSVNSTGRVTRTIGIPGTGISNVKSIGSSSRRRSAARRSGAPARGSSAKAAHAQTPKPGLFAPVWEKVAYRAVGSPAPDVAELRYLAQESPTGAPTLSLVEAVFVNLPAGDMPRARSLLAWLHARGVDPHQERFVRSYLSEKTLTVGIANGITAVLGLDRNALGLILAELHQSLGYVDDAIAVVEELEPSTLTAVSLAELYAQQGRWGEIVELTDGVTNVDEPSMFLLVQRGAALREQGYHEAARETLEEALRLRSRPVGLRNLAYVERGRVHMQEGKRSLARKDFERVLAADASFPGLAGLLAQAE</sequence>
<gene>
    <name evidence="3" type="ORF">G127AT_14065</name>
</gene>
<dbReference type="Proteomes" id="UP000671914">
    <property type="component" value="Chromosome"/>
</dbReference>
<feature type="domain" description="DUF4236" evidence="2">
    <location>
        <begin position="3"/>
        <end position="55"/>
    </location>
</feature>
<dbReference type="AlphaFoldDB" id="A0A975FMT0"/>
<evidence type="ECO:0000313" key="4">
    <source>
        <dbReference type="Proteomes" id="UP000671914"/>
    </source>
</evidence>
<dbReference type="SMART" id="SM00028">
    <property type="entry name" value="TPR"/>
    <property type="match status" value="2"/>
</dbReference>
<dbReference type="InterPro" id="IPR025330">
    <property type="entry name" value="DUF4236"/>
</dbReference>
<feature type="compositionally biased region" description="Low complexity" evidence="1">
    <location>
        <begin position="71"/>
        <end position="87"/>
    </location>
</feature>
<accession>A0A975FMT0</accession>
<feature type="region of interest" description="Disordered" evidence="1">
    <location>
        <begin position="54"/>
        <end position="88"/>
    </location>
</feature>
<organism evidence="3 4">
    <name type="scientific">Agromyces archimandritae</name>
    <dbReference type="NCBI Taxonomy" id="2781962"/>
    <lineage>
        <taxon>Bacteria</taxon>
        <taxon>Bacillati</taxon>
        <taxon>Actinomycetota</taxon>
        <taxon>Actinomycetes</taxon>
        <taxon>Micrococcales</taxon>
        <taxon>Microbacteriaceae</taxon>
        <taxon>Agromyces</taxon>
    </lineage>
</organism>
<dbReference type="EMBL" id="CP071696">
    <property type="protein sequence ID" value="QTX04378.1"/>
    <property type="molecule type" value="Genomic_DNA"/>
</dbReference>
<reference evidence="3" key="1">
    <citation type="submission" date="2021-03" db="EMBL/GenBank/DDBJ databases">
        <title>Agromyces archimandritus sp. nov., isolated from the cockroach Archimandrita tessellata.</title>
        <authorList>
            <person name="Guzman J."/>
            <person name="Ortuzar M."/>
            <person name="Poehlein A."/>
            <person name="Daniel R."/>
            <person name="Trujillo M."/>
            <person name="Vilcinskas A."/>
        </authorList>
    </citation>
    <scope>NUCLEOTIDE SEQUENCE</scope>
    <source>
        <strain evidence="3">G127AT</strain>
    </source>
</reference>
<dbReference type="SUPFAM" id="SSF48452">
    <property type="entry name" value="TPR-like"/>
    <property type="match status" value="1"/>
</dbReference>
<evidence type="ECO:0000313" key="3">
    <source>
        <dbReference type="EMBL" id="QTX04378.1"/>
    </source>
</evidence>
<proteinExistence type="predicted"/>
<evidence type="ECO:0000259" key="2">
    <source>
        <dbReference type="Pfam" id="PF14020"/>
    </source>
</evidence>
<protein>
    <submittedName>
        <fullName evidence="3">DUF4236 domain-containing protein</fullName>
    </submittedName>
</protein>
<dbReference type="KEGG" id="aarc:G127AT_14065"/>
<dbReference type="Gene3D" id="1.25.40.10">
    <property type="entry name" value="Tetratricopeptide repeat domain"/>
    <property type="match status" value="1"/>
</dbReference>
<keyword evidence="4" id="KW-1185">Reference proteome</keyword>
<evidence type="ECO:0000256" key="1">
    <source>
        <dbReference type="SAM" id="MobiDB-lite"/>
    </source>
</evidence>
<dbReference type="InterPro" id="IPR019734">
    <property type="entry name" value="TPR_rpt"/>
</dbReference>
<name>A0A975FMT0_9MICO</name>
<dbReference type="RefSeq" id="WP_210897909.1">
    <property type="nucleotide sequence ID" value="NZ_CP071696.1"/>
</dbReference>
<dbReference type="Pfam" id="PF13181">
    <property type="entry name" value="TPR_8"/>
    <property type="match status" value="1"/>
</dbReference>